<evidence type="ECO:0000256" key="1">
    <source>
        <dbReference type="SAM" id="MobiDB-lite"/>
    </source>
</evidence>
<dbReference type="EMBL" id="CP146072">
    <property type="protein sequence ID" value="WWR36889.1"/>
    <property type="molecule type" value="Genomic_DNA"/>
</dbReference>
<reference evidence="3" key="1">
    <citation type="submission" date="2024-02" db="EMBL/GenBank/DDBJ databases">
        <title>Exploring bacterial hosts of class 1 integrons in salad vegetable microbiomes with epicPCR.</title>
        <authorList>
            <person name="Qi Q."/>
            <person name="Ghaly T.M."/>
            <person name="Gillings M.R."/>
            <person name="Tetu S.G."/>
        </authorList>
    </citation>
    <scope>NUCLEOTIDE SEQUENCE [LARGE SCALE GENOMIC DNA]</scope>
    <source>
        <strain evidence="3">S2-2023-2</strain>
    </source>
</reference>
<evidence type="ECO:0000313" key="2">
    <source>
        <dbReference type="EMBL" id="WWR36889.1"/>
    </source>
</evidence>
<accession>A0ABZ2H2B0</accession>
<feature type="region of interest" description="Disordered" evidence="1">
    <location>
        <begin position="1"/>
        <end position="23"/>
    </location>
</feature>
<name>A0ABZ2H2B0_9PSED</name>
<dbReference type="Proteomes" id="UP001369248">
    <property type="component" value="Chromosome"/>
</dbReference>
<organism evidence="2 3">
    <name type="scientific">Pseudomonas bubulae</name>
    <dbReference type="NCBI Taxonomy" id="2316085"/>
    <lineage>
        <taxon>Bacteria</taxon>
        <taxon>Pseudomonadati</taxon>
        <taxon>Pseudomonadota</taxon>
        <taxon>Gammaproteobacteria</taxon>
        <taxon>Pseudomonadales</taxon>
        <taxon>Pseudomonadaceae</taxon>
        <taxon>Pseudomonas</taxon>
    </lineage>
</organism>
<dbReference type="RefSeq" id="WP_338660199.1">
    <property type="nucleotide sequence ID" value="NZ_CP146072.1"/>
</dbReference>
<gene>
    <name evidence="2" type="ORF">V6B39_18230</name>
</gene>
<dbReference type="GeneID" id="89545228"/>
<evidence type="ECO:0000313" key="3">
    <source>
        <dbReference type="Proteomes" id="UP001369248"/>
    </source>
</evidence>
<proteinExistence type="predicted"/>
<keyword evidence="3" id="KW-1185">Reference proteome</keyword>
<protein>
    <submittedName>
        <fullName evidence="2">Uncharacterized protein</fullName>
    </submittedName>
</protein>
<sequence>MAHNTGNPIGSTSPKDLSDNAQNLDLLLLGDDPSYRDRKGVGRKSWKGMEREYAADKGHRDSEFEGDQAERVAQFTALLDASGYEPPVPYVSGLDLVRTTQTVTYLGNEYRVKSQFLPLLTTSWAADESKFKLVGDDSLRQELASSVDASKGTGQLGNSIITLGTVADMVAMGGWKIGQRVRTMGYSAIGDAGANEYLIVPAGSGIEDGGQFINVVGAQAKGLFPGGKISSKQFNANGDAVTDSQEVPIQAALNTIITDSPSRAWGTSVTLKLGAYLSKGIQLFGDRLFKGSGGPNATKLIASPAVSAESAMVKISASFSRIENMGLNIPIEVYNPTTGTGVAVDGFKVDSDNAFGNALRDFRVNGGRYGIDVAFGRETSIKDGFIIGSYIGVRVKAWDTVLNNTLIQDCAQYCIHVDGHGLESIQAHLVRAPILIRFSSNGAPVNVSDLFLDTPGIAGAVFNDQRGARLVSTYILKIGNNANVNAVGMKFEGDSSENALIGGSNINTGSNYAGVFQIGSDCINNIFAFWRTLSKTVAFEDHGSLWRQTVVGCMGHMARYNNIPRKNRGHAKNVAIGATVQIVLTLDYSYPAITFNTLLFYGKWVSRNSDGQAAFGDLYIPIQYGDFGCAITVTKISGHANNNWVVDSAILGGTQMILTLRNSGAAASSISIDIERSLDAGGATF</sequence>